<organism evidence="1 2">
    <name type="scientific">Halobacteriovorax vibrionivorans</name>
    <dbReference type="NCBI Taxonomy" id="2152716"/>
    <lineage>
        <taxon>Bacteria</taxon>
        <taxon>Pseudomonadati</taxon>
        <taxon>Bdellovibrionota</taxon>
        <taxon>Bacteriovoracia</taxon>
        <taxon>Bacteriovoracales</taxon>
        <taxon>Halobacteriovoraceae</taxon>
        <taxon>Halobacteriovorax</taxon>
    </lineage>
</organism>
<protein>
    <submittedName>
        <fullName evidence="1">Endonuclease/exonuclease/phosphatase family protein</fullName>
    </submittedName>
</protein>
<comment type="caution">
    <text evidence="1">The sequence shown here is derived from an EMBL/GenBank/DDBJ whole genome shotgun (WGS) entry which is preliminary data.</text>
</comment>
<dbReference type="GO" id="GO:0016787">
    <property type="term" value="F:hydrolase activity"/>
    <property type="evidence" value="ECO:0007669"/>
    <property type="project" value="UniProtKB-KW"/>
</dbReference>
<keyword evidence="1" id="KW-0255">Endonuclease</keyword>
<keyword evidence="1" id="KW-0378">Hydrolase</keyword>
<keyword evidence="2" id="KW-1185">Reference proteome</keyword>
<dbReference type="RefSeq" id="WP_115362501.1">
    <property type="nucleotide sequence ID" value="NZ_QDKL01000003.1"/>
</dbReference>
<dbReference type="Proteomes" id="UP000443582">
    <property type="component" value="Unassembled WGS sequence"/>
</dbReference>
<sequence length="379" mass="43710">MKALNFVIVFVLLLSCSSKQTRDDEIKLVHWNIKELESNKLRKKNDQLTSVKNILTKLDFNALSINEIQYDSRGENMELLLSQLKEDTDQFAVSFAKANTGKNAKKVKGKYTKDRKNADQVNYGLFPGQYSTGFASKHPIKEERIISDITWKEFNPAIDLSKYKTANGKPLPKDMELFDKSFTHLVIEANDTEVHIVLLHAVPSYHFGNRNTPNYERNRDQLRFLEWYVTGATNFNVVMPERYKKLRPIHKDDRVIVMGDLNTSIYMNNPGSVVLRRLFNHLSPWLKNPGPTNERQTFAANRNPLTLDYIAYRGLKLMDAGIYNPETLVEKTNVFCTPPSELPKFMTKGLDKRVTCIDDDAIELKQASDHFPIWATFRL</sequence>
<keyword evidence="1" id="KW-0540">Nuclease</keyword>
<name>A0ABY0IC74_9BACT</name>
<reference evidence="2" key="1">
    <citation type="journal article" date="2019" name="Int. J. Syst. Evol. Microbiol.">
        <title>Halobacteriovorax valvorus sp. nov., a novel prokaryotic predator isolated from coastal seawater of China.</title>
        <authorList>
            <person name="Chen M.-X."/>
        </authorList>
    </citation>
    <scope>NUCLEOTIDE SEQUENCE [LARGE SCALE GENOMIC DNA]</scope>
    <source>
        <strain evidence="2">BL9</strain>
    </source>
</reference>
<evidence type="ECO:0000313" key="1">
    <source>
        <dbReference type="EMBL" id="RZF20563.1"/>
    </source>
</evidence>
<dbReference type="GO" id="GO:0004519">
    <property type="term" value="F:endonuclease activity"/>
    <property type="evidence" value="ECO:0007669"/>
    <property type="project" value="UniProtKB-KW"/>
</dbReference>
<dbReference type="InterPro" id="IPR036691">
    <property type="entry name" value="Endo/exonu/phosph_ase_sf"/>
</dbReference>
<evidence type="ECO:0000313" key="2">
    <source>
        <dbReference type="Proteomes" id="UP000443582"/>
    </source>
</evidence>
<dbReference type="PROSITE" id="PS51257">
    <property type="entry name" value="PROKAR_LIPOPROTEIN"/>
    <property type="match status" value="1"/>
</dbReference>
<gene>
    <name evidence="1" type="ORF">DAY19_11295</name>
</gene>
<dbReference type="EMBL" id="QDKL01000003">
    <property type="protein sequence ID" value="RZF20563.1"/>
    <property type="molecule type" value="Genomic_DNA"/>
</dbReference>
<proteinExistence type="predicted"/>
<dbReference type="Gene3D" id="3.60.10.10">
    <property type="entry name" value="Endonuclease/exonuclease/phosphatase"/>
    <property type="match status" value="1"/>
</dbReference>
<accession>A0ABY0IC74</accession>
<dbReference type="SUPFAM" id="SSF56219">
    <property type="entry name" value="DNase I-like"/>
    <property type="match status" value="1"/>
</dbReference>